<keyword evidence="14" id="KW-1185">Reference proteome</keyword>
<dbReference type="OrthoDB" id="5970026at2759"/>
<keyword evidence="9 10" id="KW-0807">Transducer</keyword>
<comment type="subcellular location">
    <subcellularLocation>
        <location evidence="1">Cell membrane</location>
        <topology evidence="1">Multi-pass membrane protein</topology>
    </subcellularLocation>
</comment>
<keyword evidence="4 11" id="KW-1133">Transmembrane helix</keyword>
<keyword evidence="8" id="KW-0325">Glycoprotein</keyword>
<feature type="transmembrane region" description="Helical" evidence="11">
    <location>
        <begin position="44"/>
        <end position="64"/>
    </location>
</feature>
<dbReference type="GeneID" id="119728752"/>
<evidence type="ECO:0000256" key="9">
    <source>
        <dbReference type="ARBA" id="ARBA00023224"/>
    </source>
</evidence>
<dbReference type="Pfam" id="PF00001">
    <property type="entry name" value="7tm_1"/>
    <property type="match status" value="1"/>
</dbReference>
<comment type="similarity">
    <text evidence="10">Belongs to the G-protein coupled receptor 1 family.</text>
</comment>
<name>A0A914A027_PATMI</name>
<evidence type="ECO:0000256" key="2">
    <source>
        <dbReference type="ARBA" id="ARBA00022475"/>
    </source>
</evidence>
<dbReference type="RefSeq" id="XP_038057054.1">
    <property type="nucleotide sequence ID" value="XM_038201126.1"/>
</dbReference>
<dbReference type="PROSITE" id="PS50262">
    <property type="entry name" value="G_PROTEIN_RECEP_F1_2"/>
    <property type="match status" value="1"/>
</dbReference>
<evidence type="ECO:0000313" key="14">
    <source>
        <dbReference type="Proteomes" id="UP000887568"/>
    </source>
</evidence>
<dbReference type="AlphaFoldDB" id="A0A914A027"/>
<dbReference type="CDD" id="cd00637">
    <property type="entry name" value="7tm_classA_rhodopsin-like"/>
    <property type="match status" value="1"/>
</dbReference>
<protein>
    <recommendedName>
        <fullName evidence="12">G-protein coupled receptors family 1 profile domain-containing protein</fullName>
    </recommendedName>
</protein>
<evidence type="ECO:0000256" key="5">
    <source>
        <dbReference type="ARBA" id="ARBA00023040"/>
    </source>
</evidence>
<feature type="domain" description="G-protein coupled receptors family 1 profile" evidence="12">
    <location>
        <begin position="23"/>
        <end position="261"/>
    </location>
</feature>
<feature type="transmembrane region" description="Helical" evidence="11">
    <location>
        <begin position="242"/>
        <end position="262"/>
    </location>
</feature>
<dbReference type="SUPFAM" id="SSF81321">
    <property type="entry name" value="Family A G protein-coupled receptor-like"/>
    <property type="match status" value="1"/>
</dbReference>
<evidence type="ECO:0000313" key="13">
    <source>
        <dbReference type="EnsemblMetazoa" id="XP_038057054.1"/>
    </source>
</evidence>
<evidence type="ECO:0000256" key="4">
    <source>
        <dbReference type="ARBA" id="ARBA00022989"/>
    </source>
</evidence>
<dbReference type="GO" id="GO:0005886">
    <property type="term" value="C:plasma membrane"/>
    <property type="evidence" value="ECO:0007669"/>
    <property type="project" value="UniProtKB-SubCell"/>
</dbReference>
<dbReference type="GO" id="GO:0004930">
    <property type="term" value="F:G protein-coupled receptor activity"/>
    <property type="evidence" value="ECO:0007669"/>
    <property type="project" value="UniProtKB-KW"/>
</dbReference>
<accession>A0A914A027</accession>
<feature type="transmembrane region" description="Helical" evidence="11">
    <location>
        <begin position="141"/>
        <end position="167"/>
    </location>
</feature>
<keyword evidence="5 10" id="KW-0297">G-protein coupled receptor</keyword>
<keyword evidence="6 11" id="KW-0472">Membrane</keyword>
<dbReference type="Gene3D" id="1.20.1070.10">
    <property type="entry name" value="Rhodopsin 7-helix transmembrane proteins"/>
    <property type="match status" value="1"/>
</dbReference>
<evidence type="ECO:0000256" key="6">
    <source>
        <dbReference type="ARBA" id="ARBA00023136"/>
    </source>
</evidence>
<feature type="transmembrane region" description="Helical" evidence="11">
    <location>
        <begin position="12"/>
        <end position="32"/>
    </location>
</feature>
<organism evidence="13 14">
    <name type="scientific">Patiria miniata</name>
    <name type="common">Bat star</name>
    <name type="synonym">Asterina miniata</name>
    <dbReference type="NCBI Taxonomy" id="46514"/>
    <lineage>
        <taxon>Eukaryota</taxon>
        <taxon>Metazoa</taxon>
        <taxon>Echinodermata</taxon>
        <taxon>Eleutherozoa</taxon>
        <taxon>Asterozoa</taxon>
        <taxon>Asteroidea</taxon>
        <taxon>Valvatacea</taxon>
        <taxon>Valvatida</taxon>
        <taxon>Asterinidae</taxon>
        <taxon>Patiria</taxon>
    </lineage>
</organism>
<feature type="transmembrane region" description="Helical" evidence="11">
    <location>
        <begin position="202"/>
        <end position="222"/>
    </location>
</feature>
<dbReference type="EnsemblMetazoa" id="XM_038201126.1">
    <property type="protein sequence ID" value="XP_038057054.1"/>
    <property type="gene ID" value="LOC119728752"/>
</dbReference>
<evidence type="ECO:0000256" key="1">
    <source>
        <dbReference type="ARBA" id="ARBA00004651"/>
    </source>
</evidence>
<dbReference type="PROSITE" id="PS00237">
    <property type="entry name" value="G_PROTEIN_RECEP_F1_1"/>
    <property type="match status" value="1"/>
</dbReference>
<evidence type="ECO:0000256" key="11">
    <source>
        <dbReference type="SAM" id="Phobius"/>
    </source>
</evidence>
<dbReference type="InterPro" id="IPR017452">
    <property type="entry name" value="GPCR_Rhodpsn_7TM"/>
</dbReference>
<dbReference type="PRINTS" id="PR00237">
    <property type="entry name" value="GPCRRHODOPSN"/>
</dbReference>
<keyword evidence="2" id="KW-1003">Cell membrane</keyword>
<keyword evidence="3 10" id="KW-0812">Transmembrane</keyword>
<proteinExistence type="inferred from homology"/>
<evidence type="ECO:0000256" key="7">
    <source>
        <dbReference type="ARBA" id="ARBA00023170"/>
    </source>
</evidence>
<dbReference type="Proteomes" id="UP000887568">
    <property type="component" value="Unplaced"/>
</dbReference>
<feature type="transmembrane region" description="Helical" evidence="11">
    <location>
        <begin position="70"/>
        <end position="93"/>
    </location>
</feature>
<dbReference type="PANTHER" id="PTHR24246:SF27">
    <property type="entry name" value="ADENOSINE RECEPTOR, ISOFORM A"/>
    <property type="match status" value="1"/>
</dbReference>
<sequence length="304" mass="34437">MSENFVTVMRYAVTITSVAAVLENILVLAVLAGTKRLRIKYYGFVYNLALADLCFAAFAISFPWAENSPVFALMMACYIVSILTIFAVAVNRYLALSLMPPSRYDAVVTGRRLFGVCVLIWAVSLLLNLLPVLTVSPGVMFWIYGLVRPLTVFIIWLITAIIYIVVFRKIKMYTPPMASNPGVTASAESIQAKTRVRQTRKLLITFVLILAACFVCWMPYSIVRVIAFAEPKDLESPIFFDAYWFAGWMYCISAMINPLIYWGRLDEFRQGFYALFCRCIVKTDFKEIELDETEQGKTVGETLL</sequence>
<reference evidence="13" key="1">
    <citation type="submission" date="2022-11" db="UniProtKB">
        <authorList>
            <consortium name="EnsemblMetazoa"/>
        </authorList>
    </citation>
    <scope>IDENTIFICATION</scope>
</reference>
<keyword evidence="7 10" id="KW-0675">Receptor</keyword>
<evidence type="ECO:0000259" key="12">
    <source>
        <dbReference type="PROSITE" id="PS50262"/>
    </source>
</evidence>
<dbReference type="InterPro" id="IPR000276">
    <property type="entry name" value="GPCR_Rhodpsn"/>
</dbReference>
<evidence type="ECO:0000256" key="3">
    <source>
        <dbReference type="ARBA" id="ARBA00022692"/>
    </source>
</evidence>
<dbReference type="PANTHER" id="PTHR24246">
    <property type="entry name" value="OLFACTORY RECEPTOR AND ADENOSINE RECEPTOR"/>
    <property type="match status" value="1"/>
</dbReference>
<evidence type="ECO:0000256" key="10">
    <source>
        <dbReference type="RuleBase" id="RU000688"/>
    </source>
</evidence>
<feature type="transmembrane region" description="Helical" evidence="11">
    <location>
        <begin position="113"/>
        <end position="135"/>
    </location>
</feature>
<dbReference type="OMA" id="CISAMIN"/>
<evidence type="ECO:0000256" key="8">
    <source>
        <dbReference type="ARBA" id="ARBA00023180"/>
    </source>
</evidence>